<dbReference type="GO" id="GO:0004014">
    <property type="term" value="F:adenosylmethionine decarboxylase activity"/>
    <property type="evidence" value="ECO:0007669"/>
    <property type="project" value="UniProtKB-UniRule"/>
</dbReference>
<evidence type="ECO:0000256" key="8">
    <source>
        <dbReference type="ARBA" id="ARBA00023270"/>
    </source>
</evidence>
<name>A0A1I1RT65_9GAMM</name>
<dbReference type="STRING" id="1123397.SAMN05660831_01553"/>
<dbReference type="AlphaFoldDB" id="A0A1I1RT65"/>
<sequence>MTPAAVFGKKRRPFSVTNPDTVEDARLAEQGKNRLRLHGFNNLTKTLSFNIYDICYAKTAEQREAYIEYIDEAYNAERLTHILTEVTKIIGANILNVAYQDYDPEGASVTIMVSEEPVVSEGLSNSESPGPLPESVVGHLDKSHITVHTYPESHPVNGISTFRADIDVSTCGRISPLKALNYLIHSFESDIVTMDYRVRGFTRDVKGKKHFIDHEINSIQNYVAPDTKDLYQMMDVNVPQENIFHTKAILNDFELDNYLFGISEEDLTREESDEIRSYLKREMMEIFYGRNISKKVPLY</sequence>
<feature type="active site" description="Proton donor; for catalytic activity" evidence="10">
    <location>
        <position position="171"/>
    </location>
</feature>
<keyword evidence="2 10" id="KW-0210">Decarboxylase</keyword>
<dbReference type="InterPro" id="IPR003826">
    <property type="entry name" value="AdoMetDC_fam_prok"/>
</dbReference>
<keyword evidence="5 10" id="KW-0620">Polyamine biosynthesis</keyword>
<feature type="active site" description="Proton acceptor; for processing activity" evidence="10">
    <location>
        <position position="148"/>
    </location>
</feature>
<proteinExistence type="inferred from homology"/>
<dbReference type="UniPathway" id="UPA00331">
    <property type="reaction ID" value="UER00451"/>
</dbReference>
<feature type="chain" id="PRO_5023267429" description="S-adenosylmethionine decarboxylase beta chain" evidence="10">
    <location>
        <begin position="1"/>
        <end position="142"/>
    </location>
</feature>
<dbReference type="GO" id="GO:0005829">
    <property type="term" value="C:cytosol"/>
    <property type="evidence" value="ECO:0007669"/>
    <property type="project" value="TreeGrafter"/>
</dbReference>
<dbReference type="Pfam" id="PF02675">
    <property type="entry name" value="AdoMet_dc"/>
    <property type="match status" value="1"/>
</dbReference>
<dbReference type="HAMAP" id="MF_00465">
    <property type="entry name" value="AdoMetDC_2"/>
    <property type="match status" value="1"/>
</dbReference>
<evidence type="ECO:0000313" key="12">
    <source>
        <dbReference type="Proteomes" id="UP000198611"/>
    </source>
</evidence>
<comment type="PTM">
    <text evidence="10">Is synthesized initially as an inactive proenzyme. Formation of the active enzyme involves a self-maturation process in which the active site pyruvoyl group is generated from an internal serine residue via an autocatalytic post-translational modification. Two non-identical subunits are generated from the proenzyme in this reaction, and the pyruvate is formed at the N-terminus of the alpha chain, which is derived from the carboxyl end of the proenzyme. The post-translation cleavage follows an unusual pathway, termed non-hydrolytic serinolysis, in which the side chain hydroxyl group of the serine supplies its oxygen atom to form the C-terminus of the beta chain, while the remainder of the serine residue undergoes an oxidative deamination to produce ammonia and the pyruvoyl group blocking the N-terminus of the alpha chain.</text>
</comment>
<reference evidence="11 12" key="1">
    <citation type="submission" date="2016-10" db="EMBL/GenBank/DDBJ databases">
        <authorList>
            <person name="de Groot N.N."/>
        </authorList>
    </citation>
    <scope>NUCLEOTIDE SEQUENCE [LARGE SCALE GENOMIC DNA]</scope>
    <source>
        <strain evidence="11 12">HL3</strain>
    </source>
</reference>
<dbReference type="PANTHER" id="PTHR33866:SF1">
    <property type="entry name" value="S-ADENOSYLMETHIONINE DECARBOXYLASE PROENZYME"/>
    <property type="match status" value="1"/>
</dbReference>
<keyword evidence="12" id="KW-1185">Reference proteome</keyword>
<evidence type="ECO:0000256" key="1">
    <source>
        <dbReference type="ARBA" id="ARBA00022691"/>
    </source>
</evidence>
<comment type="similarity">
    <text evidence="10">Belongs to the prokaryotic AdoMetDC family. Type 2 subfamily.</text>
</comment>
<dbReference type="NCBIfam" id="TIGR03331">
    <property type="entry name" value="SAM_DCase_Eco"/>
    <property type="match status" value="1"/>
</dbReference>
<evidence type="ECO:0000256" key="7">
    <source>
        <dbReference type="ARBA" id="ARBA00023239"/>
    </source>
</evidence>
<comment type="cofactor">
    <cofactor evidence="10">
        <name>pyruvate</name>
        <dbReference type="ChEBI" id="CHEBI:15361"/>
    </cofactor>
    <text evidence="10">Binds 1 pyruvoyl group covalently per subunit.</text>
</comment>
<evidence type="ECO:0000313" key="11">
    <source>
        <dbReference type="EMBL" id="SFD37257.1"/>
    </source>
</evidence>
<keyword evidence="7 10" id="KW-0456">Lyase</keyword>
<gene>
    <name evidence="10" type="primary">speD</name>
    <name evidence="11" type="ORF">SAMN05660831_01553</name>
</gene>
<comment type="pathway">
    <text evidence="10">Amine and polyamine biosynthesis; S-adenosylmethioninamine biosynthesis; S-adenosylmethioninamine from S-adenosyl-L-methionine: step 1/1.</text>
</comment>
<keyword evidence="8 10" id="KW-0704">Schiff base</keyword>
<dbReference type="Proteomes" id="UP000198611">
    <property type="component" value="Unassembled WGS sequence"/>
</dbReference>
<dbReference type="SUPFAM" id="SSF56276">
    <property type="entry name" value="S-adenosylmethionine decarboxylase"/>
    <property type="match status" value="1"/>
</dbReference>
<keyword evidence="9 10" id="KW-0670">Pyruvate</keyword>
<dbReference type="GO" id="GO:0008295">
    <property type="term" value="P:spermidine biosynthetic process"/>
    <property type="evidence" value="ECO:0007669"/>
    <property type="project" value="UniProtKB-UniRule"/>
</dbReference>
<feature type="site" description="Cleavage (non-hydrolytic); by autolysis" evidence="10">
    <location>
        <begin position="142"/>
        <end position="143"/>
    </location>
</feature>
<feature type="active site" description="Schiff-base intermediate with substrate; via pyruvic acid" evidence="10">
    <location>
        <position position="143"/>
    </location>
</feature>
<dbReference type="PIRSF" id="PIRSF001356">
    <property type="entry name" value="SAM_decarboxylas"/>
    <property type="match status" value="1"/>
</dbReference>
<comment type="subunit">
    <text evidence="10">Heterooctamer of four alpha and four beta chains arranged as a tetramer of alpha/beta heterodimers.</text>
</comment>
<evidence type="ECO:0000256" key="2">
    <source>
        <dbReference type="ARBA" id="ARBA00022793"/>
    </source>
</evidence>
<evidence type="ECO:0000256" key="4">
    <source>
        <dbReference type="ARBA" id="ARBA00023066"/>
    </source>
</evidence>
<dbReference type="InterPro" id="IPR016067">
    <property type="entry name" value="S-AdoMet_deCO2ase_core"/>
</dbReference>
<dbReference type="InterPro" id="IPR009165">
    <property type="entry name" value="S-AdoMet_deCO2ase_bac"/>
</dbReference>
<keyword evidence="4 10" id="KW-0745">Spermidine biosynthesis</keyword>
<dbReference type="PANTHER" id="PTHR33866">
    <property type="entry name" value="S-ADENOSYLMETHIONINE DECARBOXYLASE PROENZYME"/>
    <property type="match status" value="1"/>
</dbReference>
<keyword evidence="1 10" id="KW-0949">S-adenosyl-L-methionine</keyword>
<organism evidence="11 12">
    <name type="scientific">Thiohalospira halophila DSM 15071</name>
    <dbReference type="NCBI Taxonomy" id="1123397"/>
    <lineage>
        <taxon>Bacteria</taxon>
        <taxon>Pseudomonadati</taxon>
        <taxon>Pseudomonadota</taxon>
        <taxon>Gammaproteobacteria</taxon>
        <taxon>Thiohalospirales</taxon>
        <taxon>Thiohalospiraceae</taxon>
        <taxon>Thiohalospira</taxon>
    </lineage>
</organism>
<comment type="catalytic activity">
    <reaction evidence="10">
        <text>S-adenosyl-L-methionine + H(+) = S-adenosyl 3-(methylsulfanyl)propylamine + CO2</text>
        <dbReference type="Rhea" id="RHEA:15981"/>
        <dbReference type="ChEBI" id="CHEBI:15378"/>
        <dbReference type="ChEBI" id="CHEBI:16526"/>
        <dbReference type="ChEBI" id="CHEBI:57443"/>
        <dbReference type="ChEBI" id="CHEBI:59789"/>
        <dbReference type="EC" id="4.1.1.50"/>
    </reaction>
</comment>
<evidence type="ECO:0000256" key="6">
    <source>
        <dbReference type="ARBA" id="ARBA00023145"/>
    </source>
</evidence>
<evidence type="ECO:0000256" key="9">
    <source>
        <dbReference type="ARBA" id="ARBA00023317"/>
    </source>
</evidence>
<accession>A0A1I1RT65</accession>
<dbReference type="Gene3D" id="3.60.90.10">
    <property type="entry name" value="S-adenosylmethionine decarboxylase"/>
    <property type="match status" value="1"/>
</dbReference>
<dbReference type="EC" id="4.1.1.50" evidence="10"/>
<protein>
    <recommendedName>
        <fullName evidence="10">S-adenosylmethionine decarboxylase proenzyme</fullName>
        <shortName evidence="10">AdoMetDC</shortName>
        <shortName evidence="10">SAMDC</shortName>
        <ecNumber evidence="10">4.1.1.50</ecNumber>
    </recommendedName>
    <component>
        <recommendedName>
            <fullName evidence="10">S-adenosylmethionine decarboxylase beta chain</fullName>
        </recommendedName>
    </component>
    <component>
        <recommendedName>
            <fullName evidence="10">S-adenosylmethionine decarboxylase alpha chain</fullName>
        </recommendedName>
    </component>
</protein>
<keyword evidence="3 10" id="KW-0068">Autocatalytic cleavage</keyword>
<comment type="function">
    <text evidence="10">Catalyzes the decarboxylation of S-adenosylmethionine to S-adenosylmethioninamine (dcAdoMet), the propylamine donor required for the synthesis of the polyamines spermine and spermidine from the diamine putrescine.</text>
</comment>
<feature type="chain" id="PRO_5023267428" description="S-adenosylmethionine decarboxylase alpha chain" evidence="10">
    <location>
        <begin position="143"/>
        <end position="299"/>
    </location>
</feature>
<dbReference type="EMBL" id="FOMJ01000004">
    <property type="protein sequence ID" value="SFD37257.1"/>
    <property type="molecule type" value="Genomic_DNA"/>
</dbReference>
<evidence type="ECO:0000256" key="10">
    <source>
        <dbReference type="HAMAP-Rule" id="MF_00465"/>
    </source>
</evidence>
<evidence type="ECO:0000256" key="5">
    <source>
        <dbReference type="ARBA" id="ARBA00023115"/>
    </source>
</evidence>
<feature type="modified residue" description="Pyruvic acid (Ser); by autocatalysis" evidence="10">
    <location>
        <position position="143"/>
    </location>
</feature>
<keyword evidence="6 10" id="KW-0865">Zymogen</keyword>
<evidence type="ECO:0000256" key="3">
    <source>
        <dbReference type="ARBA" id="ARBA00022813"/>
    </source>
</evidence>